<dbReference type="SMART" id="SM00406">
    <property type="entry name" value="IGv"/>
    <property type="match status" value="2"/>
</dbReference>
<dbReference type="InterPro" id="IPR036179">
    <property type="entry name" value="Ig-like_dom_sf"/>
</dbReference>
<keyword evidence="3" id="KW-0732">Signal</keyword>
<dbReference type="InterPro" id="IPR013783">
    <property type="entry name" value="Ig-like_fold"/>
</dbReference>
<organism evidence="13 14">
    <name type="scientific">Atractosteus spatula</name>
    <name type="common">Alligator gar</name>
    <name type="synonym">Lepisosteus spatula</name>
    <dbReference type="NCBI Taxonomy" id="7917"/>
    <lineage>
        <taxon>Eukaryota</taxon>
        <taxon>Metazoa</taxon>
        <taxon>Chordata</taxon>
        <taxon>Craniata</taxon>
        <taxon>Vertebrata</taxon>
        <taxon>Euteleostomi</taxon>
        <taxon>Actinopterygii</taxon>
        <taxon>Neopterygii</taxon>
        <taxon>Holostei</taxon>
        <taxon>Semionotiformes</taxon>
        <taxon>Lepisosteidae</taxon>
        <taxon>Atractosteus</taxon>
    </lineage>
</organism>
<feature type="domain" description="Ig-like" evidence="12">
    <location>
        <begin position="1"/>
        <end position="80"/>
    </location>
</feature>
<dbReference type="SMART" id="SM00409">
    <property type="entry name" value="IG"/>
    <property type="match status" value="2"/>
</dbReference>
<dbReference type="SUPFAM" id="SSF48726">
    <property type="entry name" value="Immunoglobulin"/>
    <property type="match status" value="2"/>
</dbReference>
<keyword evidence="9" id="KW-0393">Immunoglobulin domain</keyword>
<evidence type="ECO:0000256" key="11">
    <source>
        <dbReference type="SAM" id="Phobius"/>
    </source>
</evidence>
<protein>
    <submittedName>
        <fullName evidence="13">LV321 protein</fullName>
    </submittedName>
</protein>
<dbReference type="GO" id="GO:0002250">
    <property type="term" value="P:adaptive immune response"/>
    <property type="evidence" value="ECO:0007669"/>
    <property type="project" value="UniProtKB-KW"/>
</dbReference>
<evidence type="ECO:0000256" key="4">
    <source>
        <dbReference type="ARBA" id="ARBA00022859"/>
    </source>
</evidence>
<evidence type="ECO:0000256" key="8">
    <source>
        <dbReference type="ARBA" id="ARBA00023170"/>
    </source>
</evidence>
<evidence type="ECO:0000256" key="6">
    <source>
        <dbReference type="ARBA" id="ARBA00023130"/>
    </source>
</evidence>
<keyword evidence="14" id="KW-1185">Reference proteome</keyword>
<gene>
    <name evidence="13" type="primary">Iglv321_2</name>
    <name evidence="13" type="ORF">GTO95_0000328</name>
</gene>
<keyword evidence="7 11" id="KW-0472">Membrane</keyword>
<dbReference type="Gene3D" id="2.60.40.10">
    <property type="entry name" value="Immunoglobulins"/>
    <property type="match status" value="2"/>
</dbReference>
<dbReference type="GO" id="GO:0042101">
    <property type="term" value="C:T cell receptor complex"/>
    <property type="evidence" value="ECO:0007669"/>
    <property type="project" value="UniProtKB-KW"/>
</dbReference>
<dbReference type="PANTHER" id="PTHR19256:SF65">
    <property type="entry name" value="T CELL RECEPTOR GAMMA CONSTANT 1-RELATED"/>
    <property type="match status" value="1"/>
</dbReference>
<proteinExistence type="predicted"/>
<evidence type="ECO:0000256" key="10">
    <source>
        <dbReference type="ARBA" id="ARBA00043266"/>
    </source>
</evidence>
<comment type="caution">
    <text evidence="13">The sequence shown here is derived from an EMBL/GenBank/DDBJ whole genome shotgun (WGS) entry which is preliminary data.</text>
</comment>
<feature type="non-terminal residue" evidence="13">
    <location>
        <position position="1"/>
    </location>
</feature>
<dbReference type="PROSITE" id="PS50835">
    <property type="entry name" value="IG_LIKE"/>
    <property type="match status" value="2"/>
</dbReference>
<keyword evidence="5 11" id="KW-1133">Transmembrane helix</keyword>
<keyword evidence="2 11" id="KW-0812">Transmembrane</keyword>
<evidence type="ECO:0000256" key="7">
    <source>
        <dbReference type="ARBA" id="ARBA00023136"/>
    </source>
</evidence>
<evidence type="ECO:0000256" key="3">
    <source>
        <dbReference type="ARBA" id="ARBA00022729"/>
    </source>
</evidence>
<dbReference type="InterPro" id="IPR003599">
    <property type="entry name" value="Ig_sub"/>
</dbReference>
<dbReference type="Proteomes" id="UP000736164">
    <property type="component" value="Unassembled WGS sequence"/>
</dbReference>
<dbReference type="AlphaFoldDB" id="A0A8J7TIW4"/>
<keyword evidence="8" id="KW-0675">Receptor</keyword>
<sequence length="237" mass="26686">MKRKGKTARINCKLTNMNSCNSYIHWYQKKESEPFKRVLYVSIASGAATLDIPSSGFEAEGKQILKITAAKDSHSATYYCACWVSHSDTDAIDSSYKNLNNNYCITALNKKGQFIPFIIFLFFIAVPVTTFTLEQDKITVTKGSGKTARINCKYVGSGFESAYIHWYQKKENEAMRRILYIQSIGGTAAYDNDEDKKVFRVSKSSNSESELTIVNAQSSHSATYYCACWETHSENVP</sequence>
<dbReference type="Pfam" id="PF07686">
    <property type="entry name" value="V-set"/>
    <property type="match status" value="2"/>
</dbReference>
<keyword evidence="4" id="KW-0391">Immunity</keyword>
<dbReference type="InterPro" id="IPR013106">
    <property type="entry name" value="Ig_V-set"/>
</dbReference>
<name>A0A8J7TIW4_ATRSP</name>
<feature type="transmembrane region" description="Helical" evidence="11">
    <location>
        <begin position="114"/>
        <end position="133"/>
    </location>
</feature>
<evidence type="ECO:0000256" key="5">
    <source>
        <dbReference type="ARBA" id="ARBA00022989"/>
    </source>
</evidence>
<feature type="domain" description="Ig-like" evidence="12">
    <location>
        <begin position="127"/>
        <end position="226"/>
    </location>
</feature>
<dbReference type="EMBL" id="JAAWVO010071376">
    <property type="protein sequence ID" value="MBN3324656.1"/>
    <property type="molecule type" value="Genomic_DNA"/>
</dbReference>
<keyword evidence="10" id="KW-1279">T cell receptor</keyword>
<dbReference type="FunFam" id="2.60.40.10:FF:001649">
    <property type="entry name" value="T cell receptor gamma, variable 3"/>
    <property type="match status" value="1"/>
</dbReference>
<accession>A0A8J7TIW4</accession>
<evidence type="ECO:0000313" key="13">
    <source>
        <dbReference type="EMBL" id="MBN3324656.1"/>
    </source>
</evidence>
<dbReference type="InterPro" id="IPR007110">
    <property type="entry name" value="Ig-like_dom"/>
</dbReference>
<evidence type="ECO:0000256" key="1">
    <source>
        <dbReference type="ARBA" id="ARBA00004370"/>
    </source>
</evidence>
<evidence type="ECO:0000313" key="14">
    <source>
        <dbReference type="Proteomes" id="UP000736164"/>
    </source>
</evidence>
<evidence type="ECO:0000259" key="12">
    <source>
        <dbReference type="PROSITE" id="PS50835"/>
    </source>
</evidence>
<feature type="non-terminal residue" evidence="13">
    <location>
        <position position="237"/>
    </location>
</feature>
<comment type="subcellular location">
    <subcellularLocation>
        <location evidence="1">Membrane</location>
    </subcellularLocation>
</comment>
<evidence type="ECO:0000256" key="9">
    <source>
        <dbReference type="ARBA" id="ARBA00023319"/>
    </source>
</evidence>
<evidence type="ECO:0000256" key="2">
    <source>
        <dbReference type="ARBA" id="ARBA00022692"/>
    </source>
</evidence>
<dbReference type="PANTHER" id="PTHR19256">
    <property type="entry name" value="T-CELL RECEPTOR GAMMA CHAIN"/>
    <property type="match status" value="1"/>
</dbReference>
<reference evidence="13" key="1">
    <citation type="journal article" date="2021" name="Cell">
        <title>Tracing the genetic footprints of vertebrate landing in non-teleost ray-finned fishes.</title>
        <authorList>
            <person name="Bi X."/>
            <person name="Wang K."/>
            <person name="Yang L."/>
            <person name="Pan H."/>
            <person name="Jiang H."/>
            <person name="Wei Q."/>
            <person name="Fang M."/>
            <person name="Yu H."/>
            <person name="Zhu C."/>
            <person name="Cai Y."/>
            <person name="He Y."/>
            <person name="Gan X."/>
            <person name="Zeng H."/>
            <person name="Yu D."/>
            <person name="Zhu Y."/>
            <person name="Jiang H."/>
            <person name="Qiu Q."/>
            <person name="Yang H."/>
            <person name="Zhang Y.E."/>
            <person name="Wang W."/>
            <person name="Zhu M."/>
            <person name="He S."/>
            <person name="Zhang G."/>
        </authorList>
    </citation>
    <scope>NUCLEOTIDE SEQUENCE</scope>
    <source>
        <strain evidence="13">Allg_001</strain>
    </source>
</reference>
<keyword evidence="6" id="KW-1064">Adaptive immunity</keyword>
<dbReference type="InterPro" id="IPR051117">
    <property type="entry name" value="TRG_var/const_region"/>
</dbReference>